<protein>
    <submittedName>
        <fullName evidence="1">Uncharacterized protein</fullName>
    </submittedName>
</protein>
<dbReference type="Proteomes" id="UP000190648">
    <property type="component" value="Unassembled WGS sequence"/>
</dbReference>
<evidence type="ECO:0000313" key="2">
    <source>
        <dbReference type="Proteomes" id="UP000190648"/>
    </source>
</evidence>
<accession>A0A1V4J7D1</accession>
<proteinExistence type="predicted"/>
<dbReference type="AlphaFoldDB" id="A0A1V4J7D1"/>
<evidence type="ECO:0000313" key="1">
    <source>
        <dbReference type="EMBL" id="OPJ68141.1"/>
    </source>
</evidence>
<reference evidence="1 2" key="1">
    <citation type="submission" date="2016-02" db="EMBL/GenBank/DDBJ databases">
        <title>Band-tailed pigeon sequencing and assembly.</title>
        <authorList>
            <person name="Soares A.E."/>
            <person name="Novak B.J."/>
            <person name="Rice E.S."/>
            <person name="O'Connell B."/>
            <person name="Chang D."/>
            <person name="Weber S."/>
            <person name="Shapiro B."/>
        </authorList>
    </citation>
    <scope>NUCLEOTIDE SEQUENCE [LARGE SCALE GENOMIC DNA]</scope>
    <source>
        <strain evidence="1">BTP2013</strain>
        <tissue evidence="1">Blood</tissue>
    </source>
</reference>
<gene>
    <name evidence="1" type="ORF">AV530_013670</name>
</gene>
<dbReference type="EMBL" id="LSYS01008642">
    <property type="protein sequence ID" value="OPJ68141.1"/>
    <property type="molecule type" value="Genomic_DNA"/>
</dbReference>
<organism evidence="1 2">
    <name type="scientific">Patagioenas fasciata monilis</name>
    <dbReference type="NCBI Taxonomy" id="372326"/>
    <lineage>
        <taxon>Eukaryota</taxon>
        <taxon>Metazoa</taxon>
        <taxon>Chordata</taxon>
        <taxon>Craniata</taxon>
        <taxon>Vertebrata</taxon>
        <taxon>Euteleostomi</taxon>
        <taxon>Archelosauria</taxon>
        <taxon>Archosauria</taxon>
        <taxon>Dinosauria</taxon>
        <taxon>Saurischia</taxon>
        <taxon>Theropoda</taxon>
        <taxon>Coelurosauria</taxon>
        <taxon>Aves</taxon>
        <taxon>Neognathae</taxon>
        <taxon>Neoaves</taxon>
        <taxon>Columbimorphae</taxon>
        <taxon>Columbiformes</taxon>
        <taxon>Columbidae</taxon>
        <taxon>Patagioenas</taxon>
    </lineage>
</organism>
<name>A0A1V4J7D1_PATFA</name>
<comment type="caution">
    <text evidence="1">The sequence shown here is derived from an EMBL/GenBank/DDBJ whole genome shotgun (WGS) entry which is preliminary data.</text>
</comment>
<keyword evidence="2" id="KW-1185">Reference proteome</keyword>
<sequence length="78" mass="8596">MNRSVSSGVQFVTLRVTPELYNEVQLSYAIHRVSPVRSTSVRHGSSCYKSLYSGLVSLGSLAEEDKRVGALLLIVRNL</sequence>